<organism evidence="3">
    <name type="scientific">Melampsora larici-populina (strain 98AG31 / pathotype 3-4-7)</name>
    <name type="common">Poplar leaf rust fungus</name>
    <dbReference type="NCBI Taxonomy" id="747676"/>
    <lineage>
        <taxon>Eukaryota</taxon>
        <taxon>Fungi</taxon>
        <taxon>Dikarya</taxon>
        <taxon>Basidiomycota</taxon>
        <taxon>Pucciniomycotina</taxon>
        <taxon>Pucciniomycetes</taxon>
        <taxon>Pucciniales</taxon>
        <taxon>Melampsoraceae</taxon>
        <taxon>Melampsora</taxon>
    </lineage>
</organism>
<feature type="region of interest" description="Disordered" evidence="1">
    <location>
        <begin position="52"/>
        <end position="71"/>
    </location>
</feature>
<accession>F4RCM4</accession>
<dbReference type="HOGENOM" id="CLU_906369_0_0_1"/>
<evidence type="ECO:0000313" key="2">
    <source>
        <dbReference type="EMBL" id="EGG09761.1"/>
    </source>
</evidence>
<gene>
    <name evidence="2" type="ORF">MELLADRAFT_95235</name>
</gene>
<dbReference type="GeneID" id="18937182"/>
<evidence type="ECO:0000313" key="3">
    <source>
        <dbReference type="Proteomes" id="UP000001072"/>
    </source>
</evidence>
<dbReference type="RefSeq" id="XP_007406815.1">
    <property type="nucleotide sequence ID" value="XM_007406753.1"/>
</dbReference>
<dbReference type="EMBL" id="GL883096">
    <property type="protein sequence ID" value="EGG09761.1"/>
    <property type="molecule type" value="Genomic_DNA"/>
</dbReference>
<evidence type="ECO:0000256" key="1">
    <source>
        <dbReference type="SAM" id="MobiDB-lite"/>
    </source>
</evidence>
<reference evidence="3" key="1">
    <citation type="journal article" date="2011" name="Proc. Natl. Acad. Sci. U.S.A.">
        <title>Obligate biotrophy features unraveled by the genomic analysis of rust fungi.</title>
        <authorList>
            <person name="Duplessis S."/>
            <person name="Cuomo C.A."/>
            <person name="Lin Y.-C."/>
            <person name="Aerts A."/>
            <person name="Tisserant E."/>
            <person name="Veneault-Fourrey C."/>
            <person name="Joly D.L."/>
            <person name="Hacquard S."/>
            <person name="Amselem J."/>
            <person name="Cantarel B.L."/>
            <person name="Chiu R."/>
            <person name="Coutinho P.M."/>
            <person name="Feau N."/>
            <person name="Field M."/>
            <person name="Frey P."/>
            <person name="Gelhaye E."/>
            <person name="Goldberg J."/>
            <person name="Grabherr M.G."/>
            <person name="Kodira C.D."/>
            <person name="Kohler A."/>
            <person name="Kuees U."/>
            <person name="Lindquist E.A."/>
            <person name="Lucas S.M."/>
            <person name="Mago R."/>
            <person name="Mauceli E."/>
            <person name="Morin E."/>
            <person name="Murat C."/>
            <person name="Pangilinan J.L."/>
            <person name="Park R."/>
            <person name="Pearson M."/>
            <person name="Quesneville H."/>
            <person name="Rouhier N."/>
            <person name="Sakthikumar S."/>
            <person name="Salamov A.A."/>
            <person name="Schmutz J."/>
            <person name="Selles B."/>
            <person name="Shapiro H."/>
            <person name="Tanguay P."/>
            <person name="Tuskan G.A."/>
            <person name="Henrissat B."/>
            <person name="Van de Peer Y."/>
            <person name="Rouze P."/>
            <person name="Ellis J.G."/>
            <person name="Dodds P.N."/>
            <person name="Schein J.E."/>
            <person name="Zhong S."/>
            <person name="Hamelin R.C."/>
            <person name="Grigoriev I.V."/>
            <person name="Szabo L.J."/>
            <person name="Martin F."/>
        </authorList>
    </citation>
    <scope>NUCLEOTIDE SEQUENCE [LARGE SCALE GENOMIC DNA]</scope>
    <source>
        <strain evidence="3">98AG31 / pathotype 3-4-7</strain>
    </source>
</reference>
<dbReference type="Proteomes" id="UP000001072">
    <property type="component" value="Unassembled WGS sequence"/>
</dbReference>
<dbReference type="InParanoid" id="F4RCM4"/>
<dbReference type="AlphaFoldDB" id="F4RCM4"/>
<evidence type="ECO:0008006" key="4">
    <source>
        <dbReference type="Google" id="ProtNLM"/>
    </source>
</evidence>
<dbReference type="KEGG" id="mlr:MELLADRAFT_95235"/>
<protein>
    <recommendedName>
        <fullName evidence="4">BAH domain-containing protein</fullName>
    </recommendedName>
</protein>
<dbReference type="VEuPathDB" id="FungiDB:MELLADRAFT_95235"/>
<sequence>MFEVPIDHLMQQTGTSQLQEPNITVLTASEALVTPDGCLNTDYMASKRHAHDSKVHKHHGNERPRIASKDLPVPHYDPDTGHEVLTPSQYSKAVSFYWRSHEDPEHGEARKHRWKTLGKRKLCDTTNDQPNMIVTGSDESGTQVKYVEADQQVGPGTITTKTPLVKDKWVVVIKQDQYFYLGRVLAIFEHNAGKHAWVSEAHSRANISYVSLEIYEYHPGQTNIQAAHQQERPNEWTFSHIPAKFIAYLFTPPCEDSDFIFLGPGHYQVPTCLVDLIATSPVWQRLFLPKSHKKTRQRRVTSAVEKH</sequence>
<name>F4RCM4_MELLP</name>
<proteinExistence type="predicted"/>
<keyword evidence="3" id="KW-1185">Reference proteome</keyword>